<proteinExistence type="predicted"/>
<accession>A0ACB7ZTD9</accession>
<dbReference type="EMBL" id="MU268680">
    <property type="protein sequence ID" value="KAH7903947.1"/>
    <property type="molecule type" value="Genomic_DNA"/>
</dbReference>
<evidence type="ECO:0000313" key="1">
    <source>
        <dbReference type="EMBL" id="KAH7903947.1"/>
    </source>
</evidence>
<name>A0ACB7ZTD9_9AGAM</name>
<keyword evidence="2" id="KW-1185">Reference proteome</keyword>
<organism evidence="1 2">
    <name type="scientific">Hygrophoropsis aurantiaca</name>
    <dbReference type="NCBI Taxonomy" id="72124"/>
    <lineage>
        <taxon>Eukaryota</taxon>
        <taxon>Fungi</taxon>
        <taxon>Dikarya</taxon>
        <taxon>Basidiomycota</taxon>
        <taxon>Agaricomycotina</taxon>
        <taxon>Agaricomycetes</taxon>
        <taxon>Agaricomycetidae</taxon>
        <taxon>Boletales</taxon>
        <taxon>Coniophorineae</taxon>
        <taxon>Hygrophoropsidaceae</taxon>
        <taxon>Hygrophoropsis</taxon>
    </lineage>
</organism>
<sequence>MSDRCNQQPQGSYSHNNTDREPSMEDSQDDPMGRHTQTTPAASSSSSTKRARRPSDDDDRDRKRSPNGWVWRSMTQIVAHASSCAVCAAYEDHIHSADGVSTTIYGAFHARDSWYAERALWGMLPGCDEIVLMKDRIRRLEGDRATLNDKREEQRVNLRASEAEVSRLQGEVDALRRQVTALSNPRVTQGGQGSGGSENTSSGGSKNAPGPSVPRLSLVHRLAAGPQRDNAAAPPSTSTSTRQRAPVTRYELPQRAPVAPYELMPPPSPEHRPLEGNVMDFMDEDSDDEPVSKAEKKRRRNWVNPSTQFDDEPWEDMASHLNRLDREREDMDAAMSASRRDHDRSVVDNNGASGSNVRLPHRGAGSKDKGKGKARDETRAQASNRQDARNRGADFDESTLYDRGVDIPVWEVGENKNLFYRYEGIGEETLVVAIAGQEYRFTGDAKIKAEANIAKRVPPSLDGLRRTGVPVLRNYAEWRSLYRRACDERQRSPDMVHKAKRFITNAQVAYPRSWLQAVALDEWKTPQWFVDWSANRAQVPVPQGTSTQISIPTASASEKPKKLTLRQPGVEDTPELWKQWLELYSQEYAGVPLEGGTVCIRDVRGHLLTARMIPKHDTGSNERRRNIFRLRFCEMAIVAGLYREYVETYVLDIAPTFAPVRYEGPVDNLTAEDVVKHLARCGITFFQMDDVQPYARHWLASRLEKGSAFLTDDERAVIDGRLLLDAAPDAYAALSLEGRAELLEQAAAEGTPVPEAAPASTLLAPIAPPSDDVVQRLLADPPTVYNLHGSTATSGNVAGGFTASVPHVDQDHAMAAQAPVRERNERQERQERQLIHGIPRDEPADDFRAELDYGFGLDDCDMDGPSGM</sequence>
<gene>
    <name evidence="1" type="ORF">BJ138DRAFT_1119891</name>
</gene>
<comment type="caution">
    <text evidence="1">The sequence shown here is derived from an EMBL/GenBank/DDBJ whole genome shotgun (WGS) entry which is preliminary data.</text>
</comment>
<dbReference type="Proteomes" id="UP000790377">
    <property type="component" value="Unassembled WGS sequence"/>
</dbReference>
<reference evidence="1" key="1">
    <citation type="journal article" date="2021" name="New Phytol.">
        <title>Evolutionary innovations through gain and loss of genes in the ectomycorrhizal Boletales.</title>
        <authorList>
            <person name="Wu G."/>
            <person name="Miyauchi S."/>
            <person name="Morin E."/>
            <person name="Kuo A."/>
            <person name="Drula E."/>
            <person name="Varga T."/>
            <person name="Kohler A."/>
            <person name="Feng B."/>
            <person name="Cao Y."/>
            <person name="Lipzen A."/>
            <person name="Daum C."/>
            <person name="Hundley H."/>
            <person name="Pangilinan J."/>
            <person name="Johnson J."/>
            <person name="Barry K."/>
            <person name="LaButti K."/>
            <person name="Ng V."/>
            <person name="Ahrendt S."/>
            <person name="Min B."/>
            <person name="Choi I.G."/>
            <person name="Park H."/>
            <person name="Plett J.M."/>
            <person name="Magnuson J."/>
            <person name="Spatafora J.W."/>
            <person name="Nagy L.G."/>
            <person name="Henrissat B."/>
            <person name="Grigoriev I.V."/>
            <person name="Yang Z.L."/>
            <person name="Xu J."/>
            <person name="Martin F.M."/>
        </authorList>
    </citation>
    <scope>NUCLEOTIDE SEQUENCE</scope>
    <source>
        <strain evidence="1">ATCC 28755</strain>
    </source>
</reference>
<evidence type="ECO:0000313" key="2">
    <source>
        <dbReference type="Proteomes" id="UP000790377"/>
    </source>
</evidence>
<protein>
    <submittedName>
        <fullName evidence="1">Uncharacterized protein</fullName>
    </submittedName>
</protein>